<dbReference type="Proteomes" id="UP001183414">
    <property type="component" value="Unassembled WGS sequence"/>
</dbReference>
<evidence type="ECO:0000313" key="15">
    <source>
        <dbReference type="EMBL" id="MDT0377198.1"/>
    </source>
</evidence>
<evidence type="ECO:0000256" key="6">
    <source>
        <dbReference type="ARBA" id="ARBA00022801"/>
    </source>
</evidence>
<keyword evidence="6 11" id="KW-0378">Hydrolase</keyword>
<evidence type="ECO:0000256" key="10">
    <source>
        <dbReference type="ARBA" id="ARBA00023136"/>
    </source>
</evidence>
<evidence type="ECO:0000256" key="11">
    <source>
        <dbReference type="RuleBase" id="RU003983"/>
    </source>
</evidence>
<evidence type="ECO:0000256" key="4">
    <source>
        <dbReference type="ARBA" id="ARBA00022692"/>
    </source>
</evidence>
<keyword evidence="16" id="KW-1185">Reference proteome</keyword>
<dbReference type="EMBL" id="JAVREQ010000001">
    <property type="protein sequence ID" value="MDT0377198.1"/>
    <property type="molecule type" value="Genomic_DNA"/>
</dbReference>
<organism evidence="15 16">
    <name type="scientific">Streptomyces hazeniae</name>
    <dbReference type="NCBI Taxonomy" id="3075538"/>
    <lineage>
        <taxon>Bacteria</taxon>
        <taxon>Bacillati</taxon>
        <taxon>Actinomycetota</taxon>
        <taxon>Actinomycetes</taxon>
        <taxon>Kitasatosporales</taxon>
        <taxon>Streptomycetaceae</taxon>
        <taxon>Streptomyces</taxon>
    </lineage>
</organism>
<evidence type="ECO:0000259" key="14">
    <source>
        <dbReference type="Pfam" id="PF01435"/>
    </source>
</evidence>
<dbReference type="InterPro" id="IPR001915">
    <property type="entry name" value="Peptidase_M48"/>
</dbReference>
<evidence type="ECO:0000256" key="2">
    <source>
        <dbReference type="ARBA" id="ARBA00022475"/>
    </source>
</evidence>
<dbReference type="CDD" id="cd07328">
    <property type="entry name" value="M48_Ste24p_like"/>
    <property type="match status" value="1"/>
</dbReference>
<evidence type="ECO:0000313" key="16">
    <source>
        <dbReference type="Proteomes" id="UP001183414"/>
    </source>
</evidence>
<evidence type="ECO:0000256" key="13">
    <source>
        <dbReference type="SAM" id="Phobius"/>
    </source>
</evidence>
<name>A0ABU2NLS5_9ACTN</name>
<comment type="cofactor">
    <cofactor evidence="11">
        <name>Zn(2+)</name>
        <dbReference type="ChEBI" id="CHEBI:29105"/>
    </cofactor>
    <text evidence="11">Binds 1 zinc ion per subunit.</text>
</comment>
<reference evidence="16" key="1">
    <citation type="submission" date="2023-07" db="EMBL/GenBank/DDBJ databases">
        <title>30 novel species of actinomycetes from the DSMZ collection.</title>
        <authorList>
            <person name="Nouioui I."/>
        </authorList>
    </citation>
    <scope>NUCLEOTIDE SEQUENCE [LARGE SCALE GENOMIC DNA]</scope>
    <source>
        <strain evidence="16">DSM 42041</strain>
    </source>
</reference>
<dbReference type="Pfam" id="PF01435">
    <property type="entry name" value="Peptidase_M48"/>
    <property type="match status" value="1"/>
</dbReference>
<sequence>MKVRRVAAEAEVGGARDRVGWRRAGAYAIAAVTHLLTAGLLAGGLSLVVLGWETVVQPLIGLLLLGFAALLRPRVSRLDPGLPTLRRADAPDLFVLLDDIADTAGAGRLHVVQVSPDFAVRAFAYGIRRRRGLEIGLPLWLTLAPQERVAAVAHEVGHFVSGDDRRGFVVSSALGALSESAEREEGRLSSVEPLFTARSPLSRHADEMAEAARRYDVGSRAADGMLWLPKWVGRSAARLLVRLTLPGARRAEFRADAVAARVASTEAAVSALRARELAGPVSAEVQRRAVALRTFREPGVAGRADERFWAEVAVHTAELRDGAAPSDGRRDGAGQEDSGLPSSDARVARMTLGAALSAAVTLDDATAEAIEAELREPRSSLARTVVQDCVHA</sequence>
<feature type="region of interest" description="Disordered" evidence="12">
    <location>
        <begin position="320"/>
        <end position="343"/>
    </location>
</feature>
<keyword evidence="7 11" id="KW-0862">Zinc</keyword>
<dbReference type="PANTHER" id="PTHR43221:SF1">
    <property type="entry name" value="PROTEASE HTPX"/>
    <property type="match status" value="1"/>
</dbReference>
<accession>A0ABU2NLS5</accession>
<dbReference type="RefSeq" id="WP_311671204.1">
    <property type="nucleotide sequence ID" value="NZ_JAVREQ010000001.1"/>
</dbReference>
<evidence type="ECO:0000256" key="8">
    <source>
        <dbReference type="ARBA" id="ARBA00022989"/>
    </source>
</evidence>
<comment type="caution">
    <text evidence="15">The sequence shown here is derived from an EMBL/GenBank/DDBJ whole genome shotgun (WGS) entry which is preliminary data.</text>
</comment>
<comment type="similarity">
    <text evidence="11">Belongs to the peptidase M48 family.</text>
</comment>
<dbReference type="Gene3D" id="3.30.2010.10">
    <property type="entry name" value="Metalloproteases ('zincins'), catalytic domain"/>
    <property type="match status" value="1"/>
</dbReference>
<keyword evidence="5" id="KW-0479">Metal-binding</keyword>
<keyword evidence="10 13" id="KW-0472">Membrane</keyword>
<feature type="compositionally biased region" description="Basic and acidic residues" evidence="12">
    <location>
        <begin position="320"/>
        <end position="333"/>
    </location>
</feature>
<keyword evidence="2" id="KW-1003">Cell membrane</keyword>
<evidence type="ECO:0000256" key="3">
    <source>
        <dbReference type="ARBA" id="ARBA00022670"/>
    </source>
</evidence>
<evidence type="ECO:0000256" key="7">
    <source>
        <dbReference type="ARBA" id="ARBA00022833"/>
    </source>
</evidence>
<gene>
    <name evidence="15" type="ORF">RM572_00200</name>
</gene>
<keyword evidence="3 11" id="KW-0645">Protease</keyword>
<keyword evidence="4 13" id="KW-0812">Transmembrane</keyword>
<evidence type="ECO:0000256" key="1">
    <source>
        <dbReference type="ARBA" id="ARBA00004651"/>
    </source>
</evidence>
<keyword evidence="8 13" id="KW-1133">Transmembrane helix</keyword>
<proteinExistence type="inferred from homology"/>
<dbReference type="PANTHER" id="PTHR43221">
    <property type="entry name" value="PROTEASE HTPX"/>
    <property type="match status" value="1"/>
</dbReference>
<feature type="domain" description="Peptidase M48" evidence="14">
    <location>
        <begin position="96"/>
        <end position="267"/>
    </location>
</feature>
<protein>
    <submittedName>
        <fullName evidence="15">M48 family metallopeptidase</fullName>
    </submittedName>
</protein>
<evidence type="ECO:0000256" key="5">
    <source>
        <dbReference type="ARBA" id="ARBA00022723"/>
    </source>
</evidence>
<keyword evidence="9 11" id="KW-0482">Metalloprotease</keyword>
<feature type="transmembrane region" description="Helical" evidence="13">
    <location>
        <begin position="26"/>
        <end position="49"/>
    </location>
</feature>
<evidence type="ECO:0000256" key="12">
    <source>
        <dbReference type="SAM" id="MobiDB-lite"/>
    </source>
</evidence>
<feature type="transmembrane region" description="Helical" evidence="13">
    <location>
        <begin position="55"/>
        <end position="71"/>
    </location>
</feature>
<dbReference type="InterPro" id="IPR050083">
    <property type="entry name" value="HtpX_protease"/>
</dbReference>
<comment type="subcellular location">
    <subcellularLocation>
        <location evidence="1">Cell membrane</location>
        <topology evidence="1">Multi-pass membrane protein</topology>
    </subcellularLocation>
</comment>
<evidence type="ECO:0000256" key="9">
    <source>
        <dbReference type="ARBA" id="ARBA00023049"/>
    </source>
</evidence>